<dbReference type="AlphaFoldDB" id="A0ABD2CGT7"/>
<reference evidence="1 2" key="1">
    <citation type="journal article" date="2024" name="Ann. Entomol. Soc. Am.">
        <title>Genomic analyses of the southern and eastern yellowjacket wasps (Hymenoptera: Vespidae) reveal evolutionary signatures of social life.</title>
        <authorList>
            <person name="Catto M.A."/>
            <person name="Caine P.B."/>
            <person name="Orr S.E."/>
            <person name="Hunt B.G."/>
            <person name="Goodisman M.A.D."/>
        </authorList>
    </citation>
    <scope>NUCLEOTIDE SEQUENCE [LARGE SCALE GENOMIC DNA]</scope>
    <source>
        <strain evidence="1">232</strain>
        <tissue evidence="1">Head and thorax</tissue>
    </source>
</reference>
<evidence type="ECO:0000313" key="2">
    <source>
        <dbReference type="Proteomes" id="UP001607303"/>
    </source>
</evidence>
<sequence length="196" mass="22900">MLFIHFVSQVTDKVTKNNDEKQSTILQFNVISEQFYSLRDLYIENRKYILNGNNRGGKLCIHVTTNHFICHLQPASIEGLRYKGFFCYRCSAKRKKTVEVYIYGSQDLRHARYNTIVHSSSVKYLHMCNRGFVEGLEGSGRRQGKGFCVLDGWTFDFKSREEPSRFNKNGYFASHVNLFVPRSPTAFTRDSLRTRR</sequence>
<protein>
    <submittedName>
        <fullName evidence="1">Uncharacterized protein</fullName>
    </submittedName>
</protein>
<dbReference type="EMBL" id="JAYRBN010000051">
    <property type="protein sequence ID" value="KAL2744109.1"/>
    <property type="molecule type" value="Genomic_DNA"/>
</dbReference>
<accession>A0ABD2CGT7</accession>
<proteinExistence type="predicted"/>
<comment type="caution">
    <text evidence="1">The sequence shown here is derived from an EMBL/GenBank/DDBJ whole genome shotgun (WGS) entry which is preliminary data.</text>
</comment>
<gene>
    <name evidence="1" type="ORF">V1477_007599</name>
</gene>
<name>A0ABD2CGT7_VESMC</name>
<keyword evidence="2" id="KW-1185">Reference proteome</keyword>
<evidence type="ECO:0000313" key="1">
    <source>
        <dbReference type="EMBL" id="KAL2744109.1"/>
    </source>
</evidence>
<dbReference type="Proteomes" id="UP001607303">
    <property type="component" value="Unassembled WGS sequence"/>
</dbReference>
<organism evidence="1 2">
    <name type="scientific">Vespula maculifrons</name>
    <name type="common">Eastern yellow jacket</name>
    <name type="synonym">Wasp</name>
    <dbReference type="NCBI Taxonomy" id="7453"/>
    <lineage>
        <taxon>Eukaryota</taxon>
        <taxon>Metazoa</taxon>
        <taxon>Ecdysozoa</taxon>
        <taxon>Arthropoda</taxon>
        <taxon>Hexapoda</taxon>
        <taxon>Insecta</taxon>
        <taxon>Pterygota</taxon>
        <taxon>Neoptera</taxon>
        <taxon>Endopterygota</taxon>
        <taxon>Hymenoptera</taxon>
        <taxon>Apocrita</taxon>
        <taxon>Aculeata</taxon>
        <taxon>Vespoidea</taxon>
        <taxon>Vespidae</taxon>
        <taxon>Vespinae</taxon>
        <taxon>Vespula</taxon>
    </lineage>
</organism>